<dbReference type="HOGENOM" id="CLU_3355421_0_0_9"/>
<evidence type="ECO:0000313" key="2">
    <source>
        <dbReference type="Proteomes" id="UP000005396"/>
    </source>
</evidence>
<name>A8S560_ENTBW</name>
<accession>A8S560</accession>
<protein>
    <submittedName>
        <fullName evidence="1">Uncharacterized protein</fullName>
    </submittedName>
</protein>
<sequence length="36" mass="4143">MLSCRLPAVIKRQGPVFFFLLRANGFPLSTYNKSRN</sequence>
<organism evidence="1 2">
    <name type="scientific">Enterocloster bolteae (strain ATCC BAA-613 / DSM 15670 / CCUG 46953 / JCM 12243 / WAL 16351)</name>
    <name type="common">Clostridium bolteae</name>
    <dbReference type="NCBI Taxonomy" id="411902"/>
    <lineage>
        <taxon>Bacteria</taxon>
        <taxon>Bacillati</taxon>
        <taxon>Bacillota</taxon>
        <taxon>Clostridia</taxon>
        <taxon>Lachnospirales</taxon>
        <taxon>Lachnospiraceae</taxon>
        <taxon>Enterocloster</taxon>
    </lineage>
</organism>
<dbReference type="Proteomes" id="UP000005396">
    <property type="component" value="Unassembled WGS sequence"/>
</dbReference>
<evidence type="ECO:0000313" key="1">
    <source>
        <dbReference type="EMBL" id="EDP12551.1"/>
    </source>
</evidence>
<dbReference type="AlphaFoldDB" id="A8S560"/>
<dbReference type="PaxDb" id="411902-CLOBOL_07113"/>
<proteinExistence type="predicted"/>
<reference evidence="1 2" key="2">
    <citation type="submission" date="2007-09" db="EMBL/GenBank/DDBJ databases">
        <title>Draft genome sequence of Clostridium bolteae (ATCC BAA-613).</title>
        <authorList>
            <person name="Sudarsanam P."/>
            <person name="Ley R."/>
            <person name="Guruge J."/>
            <person name="Turnbaugh P.J."/>
            <person name="Mahowald M."/>
            <person name="Liep D."/>
            <person name="Gordon J."/>
        </authorList>
    </citation>
    <scope>NUCLEOTIDE SEQUENCE [LARGE SCALE GENOMIC DNA]</scope>
    <source>
        <strain evidence="2">ATCC BAA-613 / DSM 15670 / CCUG 46953 / JCM 12243 / WAL 16351</strain>
    </source>
</reference>
<comment type="caution">
    <text evidence="1">The sequence shown here is derived from an EMBL/GenBank/DDBJ whole genome shotgun (WGS) entry which is preliminary data.</text>
</comment>
<dbReference type="EMBL" id="ABCC02000075">
    <property type="protein sequence ID" value="EDP12551.1"/>
    <property type="molecule type" value="Genomic_DNA"/>
</dbReference>
<gene>
    <name evidence="1" type="ORF">CLOBOL_07113</name>
</gene>
<reference evidence="1 2" key="1">
    <citation type="submission" date="2007-08" db="EMBL/GenBank/DDBJ databases">
        <authorList>
            <person name="Fulton L."/>
            <person name="Clifton S."/>
            <person name="Fulton B."/>
            <person name="Xu J."/>
            <person name="Minx P."/>
            <person name="Pepin K.H."/>
            <person name="Johnson M."/>
            <person name="Thiruvilangam P."/>
            <person name="Bhonagiri V."/>
            <person name="Nash W.E."/>
            <person name="Mardis E.R."/>
            <person name="Wilson R.K."/>
        </authorList>
    </citation>
    <scope>NUCLEOTIDE SEQUENCE [LARGE SCALE GENOMIC DNA]</scope>
    <source>
        <strain evidence="2">ATCC BAA-613 / DSM 15670 / CCUG 46953 / JCM 12243 / WAL 16351</strain>
    </source>
</reference>